<dbReference type="InterPro" id="IPR000734">
    <property type="entry name" value="TAG_lipase"/>
</dbReference>
<sequence>MGIGIPVCQANYFANGAGAVQPGCFNLDLGGTCSHLLVIEYFKESIDRDACTFKVEKCDGIPWAGEDNSCHPTNETVMGEYANTKLTGHFLFGTTRWPPYCPDQQSTTPAES</sequence>
<dbReference type="SUPFAM" id="SSF53474">
    <property type="entry name" value="alpha/beta-Hydrolases"/>
    <property type="match status" value="1"/>
</dbReference>
<evidence type="ECO:0008006" key="3">
    <source>
        <dbReference type="Google" id="ProtNLM"/>
    </source>
</evidence>
<organism evidence="1 2">
    <name type="scientific">Nesidiocoris tenuis</name>
    <dbReference type="NCBI Taxonomy" id="355587"/>
    <lineage>
        <taxon>Eukaryota</taxon>
        <taxon>Metazoa</taxon>
        <taxon>Ecdysozoa</taxon>
        <taxon>Arthropoda</taxon>
        <taxon>Hexapoda</taxon>
        <taxon>Insecta</taxon>
        <taxon>Pterygota</taxon>
        <taxon>Neoptera</taxon>
        <taxon>Paraneoptera</taxon>
        <taxon>Hemiptera</taxon>
        <taxon>Heteroptera</taxon>
        <taxon>Panheteroptera</taxon>
        <taxon>Cimicomorpha</taxon>
        <taxon>Miridae</taxon>
        <taxon>Dicyphina</taxon>
        <taxon>Nesidiocoris</taxon>
    </lineage>
</organism>
<accession>A0ABN7AR08</accession>
<name>A0ABN7AR08_9HEMI</name>
<gene>
    <name evidence="1" type="ORF">NTJ_07297</name>
</gene>
<proteinExistence type="predicted"/>
<reference evidence="1 2" key="1">
    <citation type="submission" date="2023-09" db="EMBL/GenBank/DDBJ databases">
        <title>Nesidiocoris tenuis whole genome shotgun sequence.</title>
        <authorList>
            <person name="Shibata T."/>
            <person name="Shimoda M."/>
            <person name="Kobayashi T."/>
            <person name="Uehara T."/>
        </authorList>
    </citation>
    <scope>NUCLEOTIDE SEQUENCE [LARGE SCALE GENOMIC DNA]</scope>
    <source>
        <strain evidence="1 2">Japan</strain>
    </source>
</reference>
<dbReference type="Proteomes" id="UP001307889">
    <property type="component" value="Chromosome 5"/>
</dbReference>
<protein>
    <recommendedName>
        <fullName evidence="3">Sushi domain-containing protein</fullName>
    </recommendedName>
</protein>
<dbReference type="Gene3D" id="3.40.50.1820">
    <property type="entry name" value="alpha/beta hydrolase"/>
    <property type="match status" value="1"/>
</dbReference>
<evidence type="ECO:0000313" key="1">
    <source>
        <dbReference type="EMBL" id="BES94488.1"/>
    </source>
</evidence>
<dbReference type="InterPro" id="IPR029058">
    <property type="entry name" value="AB_hydrolase_fold"/>
</dbReference>
<evidence type="ECO:0000313" key="2">
    <source>
        <dbReference type="Proteomes" id="UP001307889"/>
    </source>
</evidence>
<dbReference type="PANTHER" id="PTHR11610:SF173">
    <property type="entry name" value="LIPASE DOMAIN-CONTAINING PROTEIN-RELATED"/>
    <property type="match status" value="1"/>
</dbReference>
<dbReference type="EMBL" id="AP028913">
    <property type="protein sequence ID" value="BES94488.1"/>
    <property type="molecule type" value="Genomic_DNA"/>
</dbReference>
<keyword evidence="2" id="KW-1185">Reference proteome</keyword>
<dbReference type="PANTHER" id="PTHR11610">
    <property type="entry name" value="LIPASE"/>
    <property type="match status" value="1"/>
</dbReference>